<dbReference type="Proteomes" id="UP000184342">
    <property type="component" value="Unassembled WGS sequence"/>
</dbReference>
<dbReference type="AlphaFoldDB" id="A0A1M6B4T0"/>
<name>A0A1M6B4T0_9FIRM</name>
<sequence length="97" mass="11059">MQSDIKFIADHYGLDTQLDKAIEENAELIVAIQKLKQARKSGTLAEIRKAEEAVVSELADVYITSTELKYLMEINHAVNTEIERKIERQLARIEEGE</sequence>
<dbReference type="EMBL" id="FQYT01000003">
    <property type="protein sequence ID" value="SHI43741.1"/>
    <property type="molecule type" value="Genomic_DNA"/>
</dbReference>
<gene>
    <name evidence="1" type="ORF">SAMN02745691_00260</name>
</gene>
<keyword evidence="2" id="KW-1185">Reference proteome</keyword>
<evidence type="ECO:0000313" key="2">
    <source>
        <dbReference type="Proteomes" id="UP000184342"/>
    </source>
</evidence>
<accession>A0A1M6B4T0</accession>
<reference evidence="1 2" key="1">
    <citation type="submission" date="2016-11" db="EMBL/GenBank/DDBJ databases">
        <authorList>
            <person name="Jaros S."/>
            <person name="Januszkiewicz K."/>
            <person name="Wedrychowicz H."/>
        </authorList>
    </citation>
    <scope>NUCLEOTIDE SEQUENCE [LARGE SCALE GENOMIC DNA]</scope>
    <source>
        <strain evidence="1 2">DSM 15970</strain>
    </source>
</reference>
<proteinExistence type="predicted"/>
<protein>
    <submittedName>
        <fullName evidence="1">Uncharacterized protein</fullName>
    </submittedName>
</protein>
<evidence type="ECO:0000313" key="1">
    <source>
        <dbReference type="EMBL" id="SHI43741.1"/>
    </source>
</evidence>
<dbReference type="STRING" id="1122934.SAMN02745691_00260"/>
<dbReference type="SUPFAM" id="SSF101386">
    <property type="entry name" value="all-alpha NTP pyrophosphatases"/>
    <property type="match status" value="1"/>
</dbReference>
<dbReference type="OrthoDB" id="1263381at2"/>
<dbReference type="RefSeq" id="WP_073992559.1">
    <property type="nucleotide sequence ID" value="NZ_FQYT01000003.1"/>
</dbReference>
<organism evidence="1 2">
    <name type="scientific">Parasporobacterium paucivorans DSM 15970</name>
    <dbReference type="NCBI Taxonomy" id="1122934"/>
    <lineage>
        <taxon>Bacteria</taxon>
        <taxon>Bacillati</taxon>
        <taxon>Bacillota</taxon>
        <taxon>Clostridia</taxon>
        <taxon>Lachnospirales</taxon>
        <taxon>Lachnospiraceae</taxon>
        <taxon>Parasporobacterium</taxon>
    </lineage>
</organism>